<evidence type="ECO:0000256" key="2">
    <source>
        <dbReference type="SAM" id="MobiDB-lite"/>
    </source>
</evidence>
<evidence type="ECO:0000259" key="4">
    <source>
        <dbReference type="Pfam" id="PF20772"/>
    </source>
</evidence>
<dbReference type="InterPro" id="IPR002876">
    <property type="entry name" value="Transcrip_reg_TACO1-like"/>
</dbReference>
<feature type="compositionally biased region" description="Basic and acidic residues" evidence="2">
    <location>
        <begin position="716"/>
        <end position="740"/>
    </location>
</feature>
<dbReference type="SUPFAM" id="SSF75625">
    <property type="entry name" value="YebC-like"/>
    <property type="match status" value="1"/>
</dbReference>
<evidence type="ECO:0000313" key="5">
    <source>
        <dbReference type="EMBL" id="CAF3724345.1"/>
    </source>
</evidence>
<dbReference type="Gene3D" id="3.30.70.980">
    <property type="match status" value="2"/>
</dbReference>
<dbReference type="InterPro" id="IPR048300">
    <property type="entry name" value="TACO1_YebC-like_2nd/3rd_dom"/>
</dbReference>
<dbReference type="InterPro" id="IPR049083">
    <property type="entry name" value="TACO1_YebC_N"/>
</dbReference>
<protein>
    <submittedName>
        <fullName evidence="5">Uncharacterized protein</fullName>
    </submittedName>
</protein>
<dbReference type="InterPro" id="IPR029072">
    <property type="entry name" value="YebC-like"/>
</dbReference>
<dbReference type="InterPro" id="IPR026564">
    <property type="entry name" value="Transcrip_reg_TACO1-like_dom3"/>
</dbReference>
<proteinExistence type="inferred from homology"/>
<sequence length="740" mass="83803">MSISNLVRYCSLTLRLIYITARSLLPVELIYYDTRRYAGHARWQNIAKTKAANDQIKSRVIEKLSSKIVRVIRQNGNVTDSQYNAVLRATLEECRKNNMPKETIDRTIKRAIAQKDNMKQVIFEFIGPGRALCLMEVMIDNPKRAFNYLNKNAAKIGIPEIAKSVQIAEYFDQHGYSCIEKSNTNEEKGTKLAIEINAEEVIQAIDDDDDEREVWKFLGPRTFYGQMKANLTQGGYTVTSDGSEFIPKAKVTVPLIERDKLLLKQIINMFEDFEQVEGVHTNENEKAQLIFIDNSETCQININLIQPLNSKFSGRPAQVHMNKTIPRLLPQDWVVLAADGNNSPSLSNTLKRELIKVEKKLRWSCRIRSTKRLRPLLIAFTYRNGRINIPPPPIKRQTKPVTRQLSEEFVGNFNMVDIEHPASPLSQNNNLLLTSLAAGPRCESSTNSEAIPFDELSKIIEDSSLNQLKTTSNVPTSSSENSASDVCKSRTPVVSQTANDYFSPIDVISKSNINEYYLQNDFIPILKAPSPSIKNLSSEGSELVQDIVSKQTHNVYSGNALESVYGARSISNKDLLSTNCRLTSCIESSCINEDFPISELKIISDVHSSTNKNYEYDTRRYAGHAHWQNIAKTKAANDQIKSRVIGKLSTEDDYNKATEKKVNRDDLKIFENKMNFQKERTNLVVKAVEIFDNAKYSETTQAPEAAVPVEEVAPNEVEKKTEEVEPKKKEETQKKQLDQN</sequence>
<dbReference type="AlphaFoldDB" id="A0A818WEM0"/>
<dbReference type="InterPro" id="IPR017856">
    <property type="entry name" value="Integrase-like_N"/>
</dbReference>
<organism evidence="5 6">
    <name type="scientific">Rotaria sordida</name>
    <dbReference type="NCBI Taxonomy" id="392033"/>
    <lineage>
        <taxon>Eukaryota</taxon>
        <taxon>Metazoa</taxon>
        <taxon>Spiralia</taxon>
        <taxon>Gnathifera</taxon>
        <taxon>Rotifera</taxon>
        <taxon>Eurotatoria</taxon>
        <taxon>Bdelloidea</taxon>
        <taxon>Philodinida</taxon>
        <taxon>Philodinidae</taxon>
        <taxon>Rotaria</taxon>
    </lineage>
</organism>
<name>A0A818WEM0_9BILA</name>
<gene>
    <name evidence="5" type="ORF">FNK824_LOCUS10675</name>
</gene>
<dbReference type="GO" id="GO:0005739">
    <property type="term" value="C:mitochondrion"/>
    <property type="evidence" value="ECO:0007669"/>
    <property type="project" value="TreeGrafter"/>
</dbReference>
<feature type="region of interest" description="Disordered" evidence="2">
    <location>
        <begin position="469"/>
        <end position="488"/>
    </location>
</feature>
<comment type="caution">
    <text evidence="5">The sequence shown here is derived from an EMBL/GenBank/DDBJ whole genome shotgun (WGS) entry which is preliminary data.</text>
</comment>
<feature type="domain" description="TACO1/YebC-like second and third" evidence="3">
    <location>
        <begin position="119"/>
        <end position="282"/>
    </location>
</feature>
<dbReference type="PANTHER" id="PTHR12532:SF0">
    <property type="entry name" value="TRANSLATIONAL ACTIVATOR OF CYTOCHROME C OXIDASE 1"/>
    <property type="match status" value="1"/>
</dbReference>
<dbReference type="EMBL" id="CAJOBE010001211">
    <property type="protein sequence ID" value="CAF3724345.1"/>
    <property type="molecule type" value="Genomic_DNA"/>
</dbReference>
<feature type="region of interest" description="Disordered" evidence="2">
    <location>
        <begin position="697"/>
        <end position="740"/>
    </location>
</feature>
<feature type="compositionally biased region" description="Polar residues" evidence="2">
    <location>
        <begin position="469"/>
        <end position="484"/>
    </location>
</feature>
<accession>A0A818WEM0</accession>
<feature type="domain" description="TACO1/YebC-like N-terminal" evidence="4">
    <location>
        <begin position="42"/>
        <end position="111"/>
    </location>
</feature>
<evidence type="ECO:0000259" key="3">
    <source>
        <dbReference type="Pfam" id="PF01709"/>
    </source>
</evidence>
<dbReference type="Pfam" id="PF01709">
    <property type="entry name" value="Transcrip_reg"/>
    <property type="match status" value="1"/>
</dbReference>
<comment type="similarity">
    <text evidence="1">Belongs to the TACO1 family.</text>
</comment>
<dbReference type="Proteomes" id="UP000663874">
    <property type="component" value="Unassembled WGS sequence"/>
</dbReference>
<dbReference type="Pfam" id="PF20772">
    <property type="entry name" value="TACO1_YebC_N"/>
    <property type="match status" value="1"/>
</dbReference>
<dbReference type="PANTHER" id="PTHR12532">
    <property type="entry name" value="TRANSLATIONAL ACTIVATOR OF CYTOCHROME C OXIDASE 1"/>
    <property type="match status" value="1"/>
</dbReference>
<feature type="compositionally biased region" description="Low complexity" evidence="2">
    <location>
        <begin position="702"/>
        <end position="715"/>
    </location>
</feature>
<dbReference type="Gene3D" id="1.10.10.200">
    <property type="match status" value="2"/>
</dbReference>
<evidence type="ECO:0000313" key="6">
    <source>
        <dbReference type="Proteomes" id="UP000663874"/>
    </source>
</evidence>
<reference evidence="5" key="1">
    <citation type="submission" date="2021-02" db="EMBL/GenBank/DDBJ databases">
        <authorList>
            <person name="Nowell W R."/>
        </authorList>
    </citation>
    <scope>NUCLEOTIDE SEQUENCE</scope>
</reference>
<evidence type="ECO:0000256" key="1">
    <source>
        <dbReference type="ARBA" id="ARBA00008724"/>
    </source>
</evidence>